<evidence type="ECO:0000313" key="3">
    <source>
        <dbReference type="Proteomes" id="UP000254047"/>
    </source>
</evidence>
<evidence type="ECO:0000313" key="2">
    <source>
        <dbReference type="EMBL" id="TGE14365.1"/>
    </source>
</evidence>
<sequence>MQENQEYMNDAEWRLYGMKSDYEKAMRTAREENTHRTFEVHDKILKEMKKEELTYREAYAVLQLVHLTLNHESEFVSLHQ</sequence>
<dbReference type="Proteomes" id="UP000254047">
    <property type="component" value="Unassembled WGS sequence"/>
</dbReference>
<dbReference type="Proteomes" id="UP000297598">
    <property type="component" value="Unassembled WGS sequence"/>
</dbReference>
<organism evidence="1 3">
    <name type="scientific">Staphylococcus petrasii</name>
    <dbReference type="NCBI Taxonomy" id="1276936"/>
    <lineage>
        <taxon>Bacteria</taxon>
        <taxon>Bacillati</taxon>
        <taxon>Bacillota</taxon>
        <taxon>Bacilli</taxon>
        <taxon>Bacillales</taxon>
        <taxon>Staphylococcaceae</taxon>
        <taxon>Staphylococcus</taxon>
    </lineage>
</organism>
<name>A0A380G0I9_9STAP</name>
<dbReference type="RefSeq" id="WP_103297517.1">
    <property type="nucleotide sequence ID" value="NZ_PPQT01000025.1"/>
</dbReference>
<evidence type="ECO:0000313" key="1">
    <source>
        <dbReference type="EMBL" id="SUM44644.1"/>
    </source>
</evidence>
<accession>A0A380G0I9</accession>
<evidence type="ECO:0000313" key="4">
    <source>
        <dbReference type="Proteomes" id="UP000297598"/>
    </source>
</evidence>
<dbReference type="EMBL" id="UHDO01000001">
    <property type="protein sequence ID" value="SUM44644.1"/>
    <property type="molecule type" value="Genomic_DNA"/>
</dbReference>
<proteinExistence type="predicted"/>
<gene>
    <name evidence="2" type="ORF">BJR09_12895</name>
    <name evidence="1" type="ORF">NCTC13830_02052</name>
</gene>
<dbReference type="OrthoDB" id="2324304at2"/>
<reference evidence="1 3" key="1">
    <citation type="submission" date="2018-06" db="EMBL/GenBank/DDBJ databases">
        <authorList>
            <consortium name="Pathogen Informatics"/>
            <person name="Doyle S."/>
        </authorList>
    </citation>
    <scope>NUCLEOTIDE SEQUENCE [LARGE SCALE GENOMIC DNA]</scope>
    <source>
        <strain evidence="1 3">NCTC13830</strain>
    </source>
</reference>
<protein>
    <submittedName>
        <fullName evidence="1">Uncharacterized protein</fullName>
    </submittedName>
</protein>
<dbReference type="AlphaFoldDB" id="A0A380G0I9"/>
<reference evidence="2 4" key="2">
    <citation type="submission" date="2019-04" db="EMBL/GenBank/DDBJ databases">
        <title>Genomic characterization of Staphylococcus petrasii strains.</title>
        <authorList>
            <person name="Vrbovska V."/>
            <person name="Kovarovic V."/>
            <person name="Maslanova I."/>
            <person name="Indrakova A."/>
            <person name="Petras P."/>
            <person name="Sedo O."/>
            <person name="Svec P."/>
            <person name="Fisarova L."/>
            <person name="Sedlacek I."/>
            <person name="Doskar J."/>
            <person name="Pantucek R."/>
        </authorList>
    </citation>
    <scope>NUCLEOTIDE SEQUENCE [LARGE SCALE GENOMIC DNA]</scope>
    <source>
        <strain evidence="2 4">P5404</strain>
    </source>
</reference>
<keyword evidence="4" id="KW-1185">Reference proteome</keyword>
<dbReference type="EMBL" id="SRLS01000047">
    <property type="protein sequence ID" value="TGE14365.1"/>
    <property type="molecule type" value="Genomic_DNA"/>
</dbReference>